<dbReference type="eggNOG" id="ENOG5032T73">
    <property type="taxonomic scope" value="Bacteria"/>
</dbReference>
<name>B9KAN4_THENN</name>
<dbReference type="KEGG" id="tna:CTN_1841"/>
<evidence type="ECO:0008006" key="4">
    <source>
        <dbReference type="Google" id="ProtNLM"/>
    </source>
</evidence>
<feature type="transmembrane region" description="Helical" evidence="1">
    <location>
        <begin position="60"/>
        <end position="79"/>
    </location>
</feature>
<evidence type="ECO:0000313" key="2">
    <source>
        <dbReference type="EMBL" id="ACM24017.1"/>
    </source>
</evidence>
<protein>
    <recommendedName>
        <fullName evidence="4">DUF3307 domain-containing protein</fullName>
    </recommendedName>
</protein>
<accession>B9KAN4</accession>
<feature type="transmembrane region" description="Helical" evidence="1">
    <location>
        <begin position="158"/>
        <end position="182"/>
    </location>
</feature>
<dbReference type="EMBL" id="CP000916">
    <property type="protein sequence ID" value="ACM24017.1"/>
    <property type="molecule type" value="Genomic_DNA"/>
</dbReference>
<dbReference type="AlphaFoldDB" id="B9KAN4"/>
<feature type="transmembrane region" description="Helical" evidence="1">
    <location>
        <begin position="34"/>
        <end position="54"/>
    </location>
</feature>
<proteinExistence type="predicted"/>
<organism evidence="2 3">
    <name type="scientific">Thermotoga neapolitana (strain ATCC 49049 / DSM 4359 / NBRC 107923 / NS-E)</name>
    <dbReference type="NCBI Taxonomy" id="309803"/>
    <lineage>
        <taxon>Bacteria</taxon>
        <taxon>Thermotogati</taxon>
        <taxon>Thermotogota</taxon>
        <taxon>Thermotogae</taxon>
        <taxon>Thermotogales</taxon>
        <taxon>Thermotogaceae</taxon>
        <taxon>Thermotoga</taxon>
    </lineage>
</organism>
<feature type="transmembrane region" description="Helical" evidence="1">
    <location>
        <begin position="91"/>
        <end position="108"/>
    </location>
</feature>
<keyword evidence="1" id="KW-0812">Transmembrane</keyword>
<dbReference type="STRING" id="309803.CTN_1841"/>
<dbReference type="Proteomes" id="UP000000445">
    <property type="component" value="Chromosome"/>
</dbReference>
<reference evidence="2 3" key="1">
    <citation type="journal article" date="2009" name="Biosci. Biotechnol. Biochem.">
        <title>WeGAS: a web-based microbial genome annotation system.</title>
        <authorList>
            <person name="Lee D."/>
            <person name="Seo H."/>
            <person name="Park C."/>
            <person name="Park K."/>
        </authorList>
    </citation>
    <scope>NUCLEOTIDE SEQUENCE [LARGE SCALE GENOMIC DNA]</scope>
    <source>
        <strain evidence="3">ATCC 49049 / DSM 4359 / NBRC 107923 / NS-E</strain>
    </source>
</reference>
<evidence type="ECO:0000313" key="3">
    <source>
        <dbReference type="Proteomes" id="UP000000445"/>
    </source>
</evidence>
<keyword evidence="1" id="KW-1133">Transmembrane helix</keyword>
<keyword evidence="3" id="KW-1185">Reference proteome</keyword>
<keyword evidence="1" id="KW-0472">Membrane</keyword>
<sequence>MIWLFPFHLFLGHVVADHGFTNNAKIREYTGWKLIGHMIWSVFAILAFTFDVVFESVSGTVVFFVAVAVHLMGDVLRVYLHRRGKKRAIDLLEISLLAVFLILNLYIKDLFANSYLTSEFVFYLLGMNAVSVAITYLFRNFVPGDPKISDIEGISERLAFFVFLLAGKEVFAFLSLALGFLYRLWKFRKPDVRWWLSPALGVAVSFIWNWMMYGRII</sequence>
<feature type="transmembrane region" description="Helical" evidence="1">
    <location>
        <begin position="120"/>
        <end position="138"/>
    </location>
</feature>
<evidence type="ECO:0000256" key="1">
    <source>
        <dbReference type="SAM" id="Phobius"/>
    </source>
</evidence>
<gene>
    <name evidence="2" type="ordered locus">CTN_1841</name>
</gene>
<dbReference type="HOGENOM" id="CLU_1309247_0_0_0"/>
<feature type="transmembrane region" description="Helical" evidence="1">
    <location>
        <begin position="194"/>
        <end position="213"/>
    </location>
</feature>